<dbReference type="EMBL" id="CAEZXZ010000227">
    <property type="protein sequence ID" value="CAB4716042.1"/>
    <property type="molecule type" value="Genomic_DNA"/>
</dbReference>
<name>A0A6J6QYV6_9ZZZZ</name>
<organism evidence="2">
    <name type="scientific">freshwater metagenome</name>
    <dbReference type="NCBI Taxonomy" id="449393"/>
    <lineage>
        <taxon>unclassified sequences</taxon>
        <taxon>metagenomes</taxon>
        <taxon>ecological metagenomes</taxon>
    </lineage>
</organism>
<accession>A0A6J6QYV6</accession>
<evidence type="ECO:0000256" key="1">
    <source>
        <dbReference type="SAM" id="MobiDB-lite"/>
    </source>
</evidence>
<gene>
    <name evidence="2" type="ORF">UFOPK2625_01269</name>
</gene>
<feature type="region of interest" description="Disordered" evidence="1">
    <location>
        <begin position="86"/>
        <end position="108"/>
    </location>
</feature>
<reference evidence="2" key="1">
    <citation type="submission" date="2020-05" db="EMBL/GenBank/DDBJ databases">
        <authorList>
            <person name="Chiriac C."/>
            <person name="Salcher M."/>
            <person name="Ghai R."/>
            <person name="Kavagutti S V."/>
        </authorList>
    </citation>
    <scope>NUCLEOTIDE SEQUENCE</scope>
</reference>
<sequence length="108" mass="11342">MLPTPDTSMRRSWKVSNCGTPWIAAHGTTTTAATAADKPTTCGAGKIRLARDAAMVPTAKNTAVAIPAMRLVNSLFSDALRSPLHQSYHSKGPVPSTVRGTPTIVQLS</sequence>
<dbReference type="AlphaFoldDB" id="A0A6J6QYV6"/>
<evidence type="ECO:0000313" key="2">
    <source>
        <dbReference type="EMBL" id="CAB4716042.1"/>
    </source>
</evidence>
<protein>
    <submittedName>
        <fullName evidence="2">Unannotated protein</fullName>
    </submittedName>
</protein>
<proteinExistence type="predicted"/>
<feature type="compositionally biased region" description="Polar residues" evidence="1">
    <location>
        <begin position="98"/>
        <end position="108"/>
    </location>
</feature>